<dbReference type="AlphaFoldDB" id="A0A1X6NWK5"/>
<feature type="compositionally biased region" description="Low complexity" evidence="1">
    <location>
        <begin position="32"/>
        <end position="46"/>
    </location>
</feature>
<feature type="region of interest" description="Disordered" evidence="1">
    <location>
        <begin position="112"/>
        <end position="143"/>
    </location>
</feature>
<feature type="region of interest" description="Disordered" evidence="1">
    <location>
        <begin position="258"/>
        <end position="287"/>
    </location>
</feature>
<protein>
    <submittedName>
        <fullName evidence="2">Uncharacterized protein</fullName>
    </submittedName>
</protein>
<feature type="compositionally biased region" description="Low complexity" evidence="1">
    <location>
        <begin position="123"/>
        <end position="143"/>
    </location>
</feature>
<organism evidence="2 3">
    <name type="scientific">Porphyra umbilicalis</name>
    <name type="common">Purple laver</name>
    <name type="synonym">Red alga</name>
    <dbReference type="NCBI Taxonomy" id="2786"/>
    <lineage>
        <taxon>Eukaryota</taxon>
        <taxon>Rhodophyta</taxon>
        <taxon>Bangiophyceae</taxon>
        <taxon>Bangiales</taxon>
        <taxon>Bangiaceae</taxon>
        <taxon>Porphyra</taxon>
    </lineage>
</organism>
<keyword evidence="3" id="KW-1185">Reference proteome</keyword>
<gene>
    <name evidence="2" type="ORF">BU14_0392s0020</name>
</gene>
<evidence type="ECO:0000256" key="1">
    <source>
        <dbReference type="SAM" id="MobiDB-lite"/>
    </source>
</evidence>
<evidence type="ECO:0000313" key="3">
    <source>
        <dbReference type="Proteomes" id="UP000218209"/>
    </source>
</evidence>
<proteinExistence type="predicted"/>
<reference evidence="2 3" key="1">
    <citation type="submission" date="2017-03" db="EMBL/GenBank/DDBJ databases">
        <title>WGS assembly of Porphyra umbilicalis.</title>
        <authorList>
            <person name="Brawley S.H."/>
            <person name="Blouin N.A."/>
            <person name="Ficko-Blean E."/>
            <person name="Wheeler G.L."/>
            <person name="Lohr M."/>
            <person name="Goodson H.V."/>
            <person name="Jenkins J.W."/>
            <person name="Blaby-Haas C.E."/>
            <person name="Helliwell K.E."/>
            <person name="Chan C."/>
            <person name="Marriage T."/>
            <person name="Bhattacharya D."/>
            <person name="Klein A.S."/>
            <person name="Badis Y."/>
            <person name="Brodie J."/>
            <person name="Cao Y."/>
            <person name="Collen J."/>
            <person name="Dittami S.M."/>
            <person name="Gachon C.M."/>
            <person name="Green B.R."/>
            <person name="Karpowicz S."/>
            <person name="Kim J.W."/>
            <person name="Kudahl U."/>
            <person name="Lin S."/>
            <person name="Michel G."/>
            <person name="Mittag M."/>
            <person name="Olson B.J."/>
            <person name="Pangilinan J."/>
            <person name="Peng Y."/>
            <person name="Qiu H."/>
            <person name="Shu S."/>
            <person name="Singer J.T."/>
            <person name="Smith A.G."/>
            <person name="Sprecher B.N."/>
            <person name="Wagner V."/>
            <person name="Wang W."/>
            <person name="Wang Z.-Y."/>
            <person name="Yan J."/>
            <person name="Yarish C."/>
            <person name="Zoeuner-Riek S."/>
            <person name="Zhuang Y."/>
            <person name="Zou Y."/>
            <person name="Lindquist E.A."/>
            <person name="Grimwood J."/>
            <person name="Barry K."/>
            <person name="Rokhsar D.S."/>
            <person name="Schmutz J."/>
            <person name="Stiller J.W."/>
            <person name="Grossman A.R."/>
            <person name="Prochnik S.E."/>
        </authorList>
    </citation>
    <scope>NUCLEOTIDE SEQUENCE [LARGE SCALE GENOMIC DNA]</scope>
    <source>
        <strain evidence="2">4086291</strain>
    </source>
</reference>
<accession>A0A1X6NWK5</accession>
<dbReference type="EMBL" id="KV919029">
    <property type="protein sequence ID" value="OSX72962.1"/>
    <property type="molecule type" value="Genomic_DNA"/>
</dbReference>
<dbReference type="Proteomes" id="UP000218209">
    <property type="component" value="Unassembled WGS sequence"/>
</dbReference>
<sequence>MGSSLSGDADRPAAPPPPSGATLGRRPENIRGLRLPPALPGPSGALVPTSTPGGRRLQEVLGAHLSAAGGGAAAWGGPTAPGATMAELETVGVVRNAVHLQADTLRLLPVPAAEGDARGGDGPAAAGATAASPPRPAPSVAAANGAAPPPFTFDATVCGAVTVFFHAREVSTGAASGDAPAGAPPVGVAARYTGGGGGAGGAPTRTRFAVGRQQVYRQKASAALDVTAGEWVVRAGGSGGGGNVWPLVICLATGWGGKAPGGTAPPPGARGRAAAPAAVPKRWRRGR</sequence>
<name>A0A1X6NWK5_PORUM</name>
<evidence type="ECO:0000313" key="2">
    <source>
        <dbReference type="EMBL" id="OSX72962.1"/>
    </source>
</evidence>
<feature type="compositionally biased region" description="Low complexity" evidence="1">
    <location>
        <begin position="269"/>
        <end position="280"/>
    </location>
</feature>
<feature type="region of interest" description="Disordered" evidence="1">
    <location>
        <begin position="1"/>
        <end position="54"/>
    </location>
</feature>